<comment type="similarity">
    <text evidence="1">Belongs to the sulfatase family.</text>
</comment>
<evidence type="ECO:0000259" key="3">
    <source>
        <dbReference type="Pfam" id="PF00884"/>
    </source>
</evidence>
<sequence length="92" mass="10269">EIGPLLANKAVNFIADKAKSDKPFFMYYCSQAVHTPHMASEELNGVKIAGTTPSRHMDMIKELDVQVGMMVEELKKQGIYENTVFIFTSDNG</sequence>
<evidence type="ECO:0000313" key="4">
    <source>
        <dbReference type="EMBL" id="MDO6425055.1"/>
    </source>
</evidence>
<dbReference type="Proteomes" id="UP001169760">
    <property type="component" value="Unassembled WGS sequence"/>
</dbReference>
<dbReference type="Pfam" id="PF00884">
    <property type="entry name" value="Sulfatase"/>
    <property type="match status" value="1"/>
</dbReference>
<evidence type="ECO:0000256" key="2">
    <source>
        <dbReference type="ARBA" id="ARBA00022801"/>
    </source>
</evidence>
<feature type="non-terminal residue" evidence="4">
    <location>
        <position position="92"/>
    </location>
</feature>
<dbReference type="InterPro" id="IPR000917">
    <property type="entry name" value="Sulfatase_N"/>
</dbReference>
<dbReference type="AlphaFoldDB" id="A0AAW7XAZ6"/>
<dbReference type="InterPro" id="IPR017850">
    <property type="entry name" value="Alkaline_phosphatase_core_sf"/>
</dbReference>
<proteinExistence type="inferred from homology"/>
<dbReference type="RefSeq" id="WP_303494423.1">
    <property type="nucleotide sequence ID" value="NZ_JAUOPB010000196.1"/>
</dbReference>
<comment type="caution">
    <text evidence="4">The sequence shown here is derived from an EMBL/GenBank/DDBJ whole genome shotgun (WGS) entry which is preliminary data.</text>
</comment>
<dbReference type="SUPFAM" id="SSF53649">
    <property type="entry name" value="Alkaline phosphatase-like"/>
    <property type="match status" value="1"/>
</dbReference>
<dbReference type="PANTHER" id="PTHR42693">
    <property type="entry name" value="ARYLSULFATASE FAMILY MEMBER"/>
    <property type="match status" value="1"/>
</dbReference>
<dbReference type="GO" id="GO:0004065">
    <property type="term" value="F:arylsulfatase activity"/>
    <property type="evidence" value="ECO:0007669"/>
    <property type="project" value="TreeGrafter"/>
</dbReference>
<dbReference type="PANTHER" id="PTHR42693:SF53">
    <property type="entry name" value="ENDO-4-O-SULFATASE"/>
    <property type="match status" value="1"/>
</dbReference>
<reference evidence="4" key="1">
    <citation type="submission" date="2023-07" db="EMBL/GenBank/DDBJ databases">
        <title>Genome content predicts the carbon catabolic preferences of heterotrophic bacteria.</title>
        <authorList>
            <person name="Gralka M."/>
        </authorList>
    </citation>
    <scope>NUCLEOTIDE SEQUENCE</scope>
    <source>
        <strain evidence="4">I3M17_2</strain>
    </source>
</reference>
<feature type="non-terminal residue" evidence="4">
    <location>
        <position position="1"/>
    </location>
</feature>
<accession>A0AAW7XAZ6</accession>
<organism evidence="4 5">
    <name type="scientific">Saccharophagus degradans</name>
    <dbReference type="NCBI Taxonomy" id="86304"/>
    <lineage>
        <taxon>Bacteria</taxon>
        <taxon>Pseudomonadati</taxon>
        <taxon>Pseudomonadota</taxon>
        <taxon>Gammaproteobacteria</taxon>
        <taxon>Cellvibrionales</taxon>
        <taxon>Cellvibrionaceae</taxon>
        <taxon>Saccharophagus</taxon>
    </lineage>
</organism>
<dbReference type="EMBL" id="JAUOPB010000196">
    <property type="protein sequence ID" value="MDO6425055.1"/>
    <property type="molecule type" value="Genomic_DNA"/>
</dbReference>
<name>A0AAW7XAZ6_9GAMM</name>
<evidence type="ECO:0000313" key="5">
    <source>
        <dbReference type="Proteomes" id="UP001169760"/>
    </source>
</evidence>
<gene>
    <name evidence="4" type="ORF">Q4521_21420</name>
</gene>
<evidence type="ECO:0000256" key="1">
    <source>
        <dbReference type="ARBA" id="ARBA00008779"/>
    </source>
</evidence>
<dbReference type="InterPro" id="IPR050738">
    <property type="entry name" value="Sulfatase"/>
</dbReference>
<keyword evidence="2 4" id="KW-0378">Hydrolase</keyword>
<dbReference type="Gene3D" id="3.40.720.10">
    <property type="entry name" value="Alkaline Phosphatase, subunit A"/>
    <property type="match status" value="1"/>
</dbReference>
<feature type="domain" description="Sulfatase N-terminal" evidence="3">
    <location>
        <begin position="6"/>
        <end position="92"/>
    </location>
</feature>
<protein>
    <submittedName>
        <fullName evidence="4">Sulfatase-like hydrolase/transferase</fullName>
    </submittedName>
</protein>